<feature type="compositionally biased region" description="Basic and acidic residues" evidence="2">
    <location>
        <begin position="227"/>
        <end position="236"/>
    </location>
</feature>
<dbReference type="RefSeq" id="XP_064705719.1">
    <property type="nucleotide sequence ID" value="XM_064846739.1"/>
</dbReference>
<feature type="region of interest" description="Disordered" evidence="2">
    <location>
        <begin position="201"/>
        <end position="236"/>
    </location>
</feature>
<dbReference type="InterPro" id="IPR059095">
    <property type="entry name" value="Znf_C2H2_17_2nd"/>
</dbReference>
<evidence type="ECO:0000313" key="6">
    <source>
        <dbReference type="Proteomes" id="UP001358417"/>
    </source>
</evidence>
<dbReference type="Pfam" id="PF26176">
    <property type="entry name" value="zf_C2H2_17_2"/>
    <property type="match status" value="1"/>
</dbReference>
<dbReference type="Proteomes" id="UP001358417">
    <property type="component" value="Unassembled WGS sequence"/>
</dbReference>
<dbReference type="AlphaFoldDB" id="A0AAV9NBY5"/>
<organism evidence="5 6">
    <name type="scientific">Exophiala bonariae</name>
    <dbReference type="NCBI Taxonomy" id="1690606"/>
    <lineage>
        <taxon>Eukaryota</taxon>
        <taxon>Fungi</taxon>
        <taxon>Dikarya</taxon>
        <taxon>Ascomycota</taxon>
        <taxon>Pezizomycotina</taxon>
        <taxon>Eurotiomycetes</taxon>
        <taxon>Chaetothyriomycetidae</taxon>
        <taxon>Chaetothyriales</taxon>
        <taxon>Herpotrichiellaceae</taxon>
        <taxon>Exophiala</taxon>
    </lineage>
</organism>
<accession>A0AAV9NBY5</accession>
<comment type="caution">
    <text evidence="5">The sequence shown here is derived from an EMBL/GenBank/DDBJ whole genome shotgun (WGS) entry which is preliminary data.</text>
</comment>
<keyword evidence="3" id="KW-0732">Signal</keyword>
<proteinExistence type="predicted"/>
<reference evidence="5 6" key="1">
    <citation type="submission" date="2023-08" db="EMBL/GenBank/DDBJ databases">
        <title>Black Yeasts Isolated from many extreme environments.</title>
        <authorList>
            <person name="Coleine C."/>
            <person name="Stajich J.E."/>
            <person name="Selbmann L."/>
        </authorList>
    </citation>
    <scope>NUCLEOTIDE SEQUENCE [LARGE SCALE GENOMIC DNA]</scope>
    <source>
        <strain evidence="5 6">CCFEE 5792</strain>
    </source>
</reference>
<evidence type="ECO:0000313" key="5">
    <source>
        <dbReference type="EMBL" id="KAK5051492.1"/>
    </source>
</evidence>
<feature type="signal peptide" evidence="3">
    <location>
        <begin position="1"/>
        <end position="18"/>
    </location>
</feature>
<evidence type="ECO:0000256" key="1">
    <source>
        <dbReference type="SAM" id="Coils"/>
    </source>
</evidence>
<dbReference type="EMBL" id="JAVRRD010000015">
    <property type="protein sequence ID" value="KAK5051492.1"/>
    <property type="molecule type" value="Genomic_DNA"/>
</dbReference>
<feature type="coiled-coil region" evidence="1">
    <location>
        <begin position="267"/>
        <end position="308"/>
    </location>
</feature>
<dbReference type="GeneID" id="89971338"/>
<keyword evidence="6" id="KW-1185">Reference proteome</keyword>
<feature type="compositionally biased region" description="Basic and acidic residues" evidence="2">
    <location>
        <begin position="210"/>
        <end position="219"/>
    </location>
</feature>
<evidence type="ECO:0000259" key="4">
    <source>
        <dbReference type="Pfam" id="PF26176"/>
    </source>
</evidence>
<feature type="chain" id="PRO_5043922784" description="C2H2-domain containing protein second zinc finger domain-containing protein" evidence="3">
    <location>
        <begin position="19"/>
        <end position="311"/>
    </location>
</feature>
<sequence>MPWTIWPALVVLWGVCWMFYDGFNSEWTFSNAISADYVTAILSDGHDFVVSSQDNSFQPGSSNFAPWAWMGDDLDMRAILDHAQRQNFDASDSSIDVTVPTTQIFLPVSSVVAKNALILPIMGREVDPLAIEAPVRSPFEDKIKLTEFGSRATAETAVLSRPDASNAAGLSLEEENIPPRNSKHGQIEKYYCPYEDCKRSKPGSGFKRKDHLDQHLDGPHKRKLAPKAREVSAGDSEVHDRVFVAETTMQSKKRKRESEIVRGQCDIEDLSSELAEERQLRKRVEIENQRLQARVEECEGRIRKSEERIDR</sequence>
<feature type="domain" description="C2H2-domain containing protein second zinc finger" evidence="4">
    <location>
        <begin position="190"/>
        <end position="216"/>
    </location>
</feature>
<evidence type="ECO:0000256" key="2">
    <source>
        <dbReference type="SAM" id="MobiDB-lite"/>
    </source>
</evidence>
<protein>
    <recommendedName>
        <fullName evidence="4">C2H2-domain containing protein second zinc finger domain-containing protein</fullName>
    </recommendedName>
</protein>
<name>A0AAV9NBY5_9EURO</name>
<keyword evidence="1" id="KW-0175">Coiled coil</keyword>
<gene>
    <name evidence="5" type="ORF">LTR84_003144</name>
</gene>
<evidence type="ECO:0000256" key="3">
    <source>
        <dbReference type="SAM" id="SignalP"/>
    </source>
</evidence>